<dbReference type="AlphaFoldDB" id="A0A0J7XPX4"/>
<comment type="similarity">
    <text evidence="1">Belongs to the YciI family.</text>
</comment>
<sequence>MFIISLTYTAPADILDGHLADHRAWLDRGIADGWLLLAGRREPRTGGILLARGDRAAIEAKAATDPFVVNGAATAEVIAFNPVRAAAGVTLESLLA</sequence>
<dbReference type="RefSeq" id="WP_066606340.1">
    <property type="nucleotide sequence ID" value="NZ_KQ130435.1"/>
</dbReference>
<dbReference type="InterPro" id="IPR005545">
    <property type="entry name" value="YCII"/>
</dbReference>
<dbReference type="Proteomes" id="UP000052232">
    <property type="component" value="Unassembled WGS sequence"/>
</dbReference>
<feature type="domain" description="YCII-related" evidence="2">
    <location>
        <begin position="1"/>
        <end position="80"/>
    </location>
</feature>
<dbReference type="PANTHER" id="PTHR37828">
    <property type="entry name" value="GSR2449 PROTEIN"/>
    <property type="match status" value="1"/>
</dbReference>
<accession>A0A0J7XPX4</accession>
<reference evidence="3 4" key="1">
    <citation type="journal article" date="2015" name="G3 (Bethesda)">
        <title>Insights into Ongoing Evolution of the Hexachlorocyclohexane Catabolic Pathway from Comparative Genomics of Ten Sphingomonadaceae Strains.</title>
        <authorList>
            <person name="Pearce S.L."/>
            <person name="Oakeshott J.G."/>
            <person name="Pandey G."/>
        </authorList>
    </citation>
    <scope>NUCLEOTIDE SEQUENCE [LARGE SCALE GENOMIC DNA]</scope>
    <source>
        <strain evidence="3 4">LL01</strain>
    </source>
</reference>
<dbReference type="PANTHER" id="PTHR37828:SF1">
    <property type="entry name" value="YCII-RELATED DOMAIN-CONTAINING PROTEIN"/>
    <property type="match status" value="1"/>
</dbReference>
<organism evidence="3 4">
    <name type="scientific">Sphingobium cupriresistens LL01</name>
    <dbReference type="NCBI Taxonomy" id="1420583"/>
    <lineage>
        <taxon>Bacteria</taxon>
        <taxon>Pseudomonadati</taxon>
        <taxon>Pseudomonadota</taxon>
        <taxon>Alphaproteobacteria</taxon>
        <taxon>Sphingomonadales</taxon>
        <taxon>Sphingomonadaceae</taxon>
        <taxon>Sphingobium</taxon>
    </lineage>
</organism>
<evidence type="ECO:0000313" key="4">
    <source>
        <dbReference type="Proteomes" id="UP000052232"/>
    </source>
</evidence>
<dbReference type="SUPFAM" id="SSF54909">
    <property type="entry name" value="Dimeric alpha+beta barrel"/>
    <property type="match status" value="1"/>
</dbReference>
<dbReference type="STRING" id="1420583.V473_16140"/>
<name>A0A0J7XPX4_9SPHN</name>
<evidence type="ECO:0000259" key="2">
    <source>
        <dbReference type="Pfam" id="PF03795"/>
    </source>
</evidence>
<evidence type="ECO:0000256" key="1">
    <source>
        <dbReference type="ARBA" id="ARBA00007689"/>
    </source>
</evidence>
<dbReference type="Pfam" id="PF03795">
    <property type="entry name" value="YCII"/>
    <property type="match status" value="1"/>
</dbReference>
<protein>
    <recommendedName>
        <fullName evidence="2">YCII-related domain-containing protein</fullName>
    </recommendedName>
</protein>
<evidence type="ECO:0000313" key="3">
    <source>
        <dbReference type="EMBL" id="KMS53747.1"/>
    </source>
</evidence>
<proteinExistence type="inferred from homology"/>
<dbReference type="EMBL" id="JACT01000004">
    <property type="protein sequence ID" value="KMS53747.1"/>
    <property type="molecule type" value="Genomic_DNA"/>
</dbReference>
<gene>
    <name evidence="3" type="ORF">V473_16140</name>
</gene>
<keyword evidence="4" id="KW-1185">Reference proteome</keyword>
<comment type="caution">
    <text evidence="3">The sequence shown here is derived from an EMBL/GenBank/DDBJ whole genome shotgun (WGS) entry which is preliminary data.</text>
</comment>
<dbReference type="InterPro" id="IPR011008">
    <property type="entry name" value="Dimeric_a/b-barrel"/>
</dbReference>
<dbReference type="PATRIC" id="fig|1420583.3.peg.3029"/>